<evidence type="ECO:0000313" key="3">
    <source>
        <dbReference type="Proteomes" id="UP001320168"/>
    </source>
</evidence>
<comment type="caution">
    <text evidence="2">The sequence shown here is derived from an EMBL/GenBank/DDBJ whole genome shotgun (WGS) entry which is preliminary data.</text>
</comment>
<protein>
    <submittedName>
        <fullName evidence="2">PAS domain S-box protein</fullName>
    </submittedName>
</protein>
<dbReference type="Pfam" id="PF00989">
    <property type="entry name" value="PAS"/>
    <property type="match status" value="1"/>
</dbReference>
<dbReference type="RefSeq" id="WP_234269191.1">
    <property type="nucleotide sequence ID" value="NZ_JABFTX010000001.1"/>
</dbReference>
<reference evidence="2 3" key="1">
    <citation type="journal article" date="2021" name="Front. Microbiol.">
        <title>Aerobic Denitrification and Heterotrophic Sulfur Oxidation in the Genus Halomonas Revealed by Six Novel Species Characterizations and Genome-Based Analysis.</title>
        <authorList>
            <person name="Wang L."/>
            <person name="Shao Z."/>
        </authorList>
    </citation>
    <scope>NUCLEOTIDE SEQUENCE [LARGE SCALE GENOMIC DNA]</scope>
    <source>
        <strain evidence="2 3">MCCC 1A11081</strain>
    </source>
</reference>
<sequence>MAAHFTPLHRLWHAAENLLGLGRKARPGDKRFRALLEELPNIAVQGYDRDRRVIYWNEESELLYGYCTDEAVGRRLEELIIPDAMKADVVRLHSAWLYEGRSIPSGRLVLQDKQGRQVPVYSYHVMFDEFTDNPVMFCVDVRLDATPETSSNGFSSPLANTESQPQ</sequence>
<proteinExistence type="predicted"/>
<dbReference type="SMART" id="SM00091">
    <property type="entry name" value="PAS"/>
    <property type="match status" value="1"/>
</dbReference>
<dbReference type="NCBIfam" id="TIGR00229">
    <property type="entry name" value="sensory_box"/>
    <property type="match status" value="1"/>
</dbReference>
<dbReference type="Proteomes" id="UP001320168">
    <property type="component" value="Unassembled WGS sequence"/>
</dbReference>
<dbReference type="InterPro" id="IPR013767">
    <property type="entry name" value="PAS_fold"/>
</dbReference>
<feature type="domain" description="PAS" evidence="1">
    <location>
        <begin position="28"/>
        <end position="83"/>
    </location>
</feature>
<evidence type="ECO:0000259" key="1">
    <source>
        <dbReference type="PROSITE" id="PS50112"/>
    </source>
</evidence>
<dbReference type="InterPro" id="IPR035965">
    <property type="entry name" value="PAS-like_dom_sf"/>
</dbReference>
<organism evidence="2 3">
    <name type="scientific">Billgrantia ethanolica</name>
    <dbReference type="NCBI Taxonomy" id="2733486"/>
    <lineage>
        <taxon>Bacteria</taxon>
        <taxon>Pseudomonadati</taxon>
        <taxon>Pseudomonadota</taxon>
        <taxon>Gammaproteobacteria</taxon>
        <taxon>Oceanospirillales</taxon>
        <taxon>Halomonadaceae</taxon>
        <taxon>Billgrantia</taxon>
    </lineage>
</organism>
<name>A0ABS9A0R0_9GAMM</name>
<dbReference type="SUPFAM" id="SSF55785">
    <property type="entry name" value="PYP-like sensor domain (PAS domain)"/>
    <property type="match status" value="1"/>
</dbReference>
<dbReference type="PROSITE" id="PS50112">
    <property type="entry name" value="PAS"/>
    <property type="match status" value="1"/>
</dbReference>
<dbReference type="CDD" id="cd00130">
    <property type="entry name" value="PAS"/>
    <property type="match status" value="1"/>
</dbReference>
<evidence type="ECO:0000313" key="2">
    <source>
        <dbReference type="EMBL" id="MCE8002412.1"/>
    </source>
</evidence>
<dbReference type="Gene3D" id="3.30.450.20">
    <property type="entry name" value="PAS domain"/>
    <property type="match status" value="1"/>
</dbReference>
<accession>A0ABS9A0R0</accession>
<dbReference type="EMBL" id="JABFTX010000001">
    <property type="protein sequence ID" value="MCE8002412.1"/>
    <property type="molecule type" value="Genomic_DNA"/>
</dbReference>
<keyword evidence="3" id="KW-1185">Reference proteome</keyword>
<dbReference type="InterPro" id="IPR000014">
    <property type="entry name" value="PAS"/>
</dbReference>
<gene>
    <name evidence="2" type="ORF">HOP53_06135</name>
</gene>